<sequence>MSDHASDDHRPVPVVRLFSDAAAPARGGCPEHRRIRADHSVGGDDPRGHPAPRDAPLTFLDAALDLVEHRGWSVANACAHLSVPVERGRGGPGGRSAPLHTGLLAWIRHASRSYLDALARDEERDGLRRDPVFDFWVRQYMPDRGTPNSRPYEVCVRGRGYAYLAGAERVRELRMPVVGTANDRRRSRAEVAVAAYVLATGARVDRDACAARPRRYLGGAPYPMRARRGGDPGPPDRVRVVQVSCLDSSTAVLYDGSAADAEESFASAGREGLRSALRGGARSPGRDCLSCGARSGCGRLPRVPGLLGVRDRSLPRRSWSVDLGRRHRDCPARAYLHSLGLPADGDRAPADGLDHAVRAWLERLHTRLPLRPCTTGDLPADHGSWSAGGRRLEGEQARRGAAMIAAHSEVCPLHGLPSGSHVRVGRTLAADDTLANVLVLARPDLLHHRDGSWSYRAVGTATGPPRPDGHRLLSLEPRLALAVLFFSWGALPRGAGSAVELEVLTPDGAHVLSLDPASDRVGAEARRVVHALAGPWHRDLSHPPSPGRACRDCPYRRWCPDADDRWDVPVPAGDGPCPPPGRRTDAAGRGKEGEP</sequence>
<keyword evidence="1" id="KW-0227">DNA damage</keyword>
<keyword evidence="2" id="KW-0378">Hydrolase</keyword>
<evidence type="ECO:0000256" key="2">
    <source>
        <dbReference type="ARBA" id="ARBA00022806"/>
    </source>
</evidence>
<dbReference type="RefSeq" id="WP_179811623.1">
    <property type="nucleotide sequence ID" value="NZ_JACCHL010000001.1"/>
</dbReference>
<keyword evidence="2" id="KW-0067">ATP-binding</keyword>
<evidence type="ECO:0000256" key="4">
    <source>
        <dbReference type="SAM" id="MobiDB-lite"/>
    </source>
</evidence>
<evidence type="ECO:0000256" key="3">
    <source>
        <dbReference type="ARBA" id="ARBA00023204"/>
    </source>
</evidence>
<accession>A0A7Y9XJ20</accession>
<dbReference type="Proteomes" id="UP000584931">
    <property type="component" value="Unassembled WGS sequence"/>
</dbReference>
<protein>
    <recommendedName>
        <fullName evidence="5">PD-(D/E)XK endonuclease-like domain-containing protein</fullName>
    </recommendedName>
</protein>
<comment type="caution">
    <text evidence="6">The sequence shown here is derived from an EMBL/GenBank/DDBJ whole genome shotgun (WGS) entry which is preliminary data.</text>
</comment>
<dbReference type="InterPro" id="IPR038726">
    <property type="entry name" value="PDDEXK_AddAB-type"/>
</dbReference>
<organism evidence="6 7">
    <name type="scientific">Nocardiopsis sinuspersici</name>
    <dbReference type="NCBI Taxonomy" id="501010"/>
    <lineage>
        <taxon>Bacteria</taxon>
        <taxon>Bacillati</taxon>
        <taxon>Actinomycetota</taxon>
        <taxon>Actinomycetes</taxon>
        <taxon>Streptosporangiales</taxon>
        <taxon>Nocardiopsidaceae</taxon>
        <taxon>Nocardiopsis</taxon>
    </lineage>
</organism>
<dbReference type="AlphaFoldDB" id="A0A7Y9XJ20"/>
<evidence type="ECO:0000259" key="5">
    <source>
        <dbReference type="Pfam" id="PF12705"/>
    </source>
</evidence>
<name>A0A7Y9XJ20_9ACTN</name>
<dbReference type="EMBL" id="JACCHL010000001">
    <property type="protein sequence ID" value="NYH55632.1"/>
    <property type="molecule type" value="Genomic_DNA"/>
</dbReference>
<keyword evidence="2" id="KW-0347">Helicase</keyword>
<reference evidence="6 7" key="1">
    <citation type="submission" date="2020-07" db="EMBL/GenBank/DDBJ databases">
        <title>Sequencing the genomes of 1000 actinobacteria strains.</title>
        <authorList>
            <person name="Klenk H.-P."/>
        </authorList>
    </citation>
    <scope>NUCLEOTIDE SEQUENCE [LARGE SCALE GENOMIC DNA]</scope>
    <source>
        <strain evidence="6 7">DSM 45278</strain>
    </source>
</reference>
<feature type="compositionally biased region" description="Basic and acidic residues" evidence="4">
    <location>
        <begin position="582"/>
        <end position="595"/>
    </location>
</feature>
<feature type="region of interest" description="Disordered" evidence="4">
    <location>
        <begin position="23"/>
        <end position="53"/>
    </location>
</feature>
<evidence type="ECO:0000313" key="7">
    <source>
        <dbReference type="Proteomes" id="UP000584931"/>
    </source>
</evidence>
<keyword evidence="2" id="KW-0547">Nucleotide-binding</keyword>
<feature type="region of interest" description="Disordered" evidence="4">
    <location>
        <begin position="561"/>
        <end position="595"/>
    </location>
</feature>
<feature type="domain" description="PD-(D/E)XK endonuclease-like" evidence="5">
    <location>
        <begin position="325"/>
        <end position="560"/>
    </location>
</feature>
<evidence type="ECO:0000256" key="1">
    <source>
        <dbReference type="ARBA" id="ARBA00022763"/>
    </source>
</evidence>
<dbReference type="Pfam" id="PF12705">
    <property type="entry name" value="PDDEXK_1"/>
    <property type="match status" value="1"/>
</dbReference>
<feature type="compositionally biased region" description="Basic and acidic residues" evidence="4">
    <location>
        <begin position="29"/>
        <end position="52"/>
    </location>
</feature>
<proteinExistence type="predicted"/>
<dbReference type="GO" id="GO:0006281">
    <property type="term" value="P:DNA repair"/>
    <property type="evidence" value="ECO:0007669"/>
    <property type="project" value="UniProtKB-KW"/>
</dbReference>
<evidence type="ECO:0000313" key="6">
    <source>
        <dbReference type="EMBL" id="NYH55632.1"/>
    </source>
</evidence>
<keyword evidence="3" id="KW-0234">DNA repair</keyword>
<gene>
    <name evidence="6" type="ORF">HNR06_005221</name>
</gene>
<dbReference type="GO" id="GO:0004386">
    <property type="term" value="F:helicase activity"/>
    <property type="evidence" value="ECO:0007669"/>
    <property type="project" value="UniProtKB-KW"/>
</dbReference>